<dbReference type="Gene3D" id="3.40.225.10">
    <property type="entry name" value="Class II aldolase/adducin N-terminal domain"/>
    <property type="match status" value="2"/>
</dbReference>
<reference evidence="4" key="2">
    <citation type="journal article" date="2021" name="PeerJ">
        <title>Extensive microbial diversity within the chicken gut microbiome revealed by metagenomics and culture.</title>
        <authorList>
            <person name="Gilroy R."/>
            <person name="Ravi A."/>
            <person name="Getino M."/>
            <person name="Pursley I."/>
            <person name="Horton D.L."/>
            <person name="Alikhan N.F."/>
            <person name="Baker D."/>
            <person name="Gharbi K."/>
            <person name="Hall N."/>
            <person name="Watson M."/>
            <person name="Adriaenssens E.M."/>
            <person name="Foster-Nyarko E."/>
            <person name="Jarju S."/>
            <person name="Secka A."/>
            <person name="Antonio M."/>
            <person name="Oren A."/>
            <person name="Chaudhuri R.R."/>
            <person name="La Ragione R."/>
            <person name="Hildebrand F."/>
            <person name="Pallen M.J."/>
        </authorList>
    </citation>
    <scope>NUCLEOTIDE SEQUENCE</scope>
    <source>
        <strain evidence="4">ChiBcec6-7307</strain>
    </source>
</reference>
<comment type="caution">
    <text evidence="4">The sequence shown here is derived from an EMBL/GenBank/DDBJ whole genome shotgun (WGS) entry which is preliminary data.</text>
</comment>
<dbReference type="SUPFAM" id="SSF53639">
    <property type="entry name" value="AraD/HMP-PK domain-like"/>
    <property type="match status" value="2"/>
</dbReference>
<dbReference type="AlphaFoldDB" id="A0A9D1T8K1"/>
<organism evidence="4 5">
    <name type="scientific">Candidatus Merdiplasma excrementigallinarum</name>
    <dbReference type="NCBI Taxonomy" id="2840864"/>
    <lineage>
        <taxon>Bacteria</taxon>
        <taxon>Bacillati</taxon>
        <taxon>Bacillota</taxon>
        <taxon>Clostridia</taxon>
        <taxon>Lachnospirales</taxon>
        <taxon>Lachnospiraceae</taxon>
        <taxon>Lachnospiraceae incertae sedis</taxon>
        <taxon>Candidatus Merdiplasma</taxon>
    </lineage>
</organism>
<dbReference type="GO" id="GO:0046872">
    <property type="term" value="F:metal ion binding"/>
    <property type="evidence" value="ECO:0007669"/>
    <property type="project" value="UniProtKB-KW"/>
</dbReference>
<dbReference type="PANTHER" id="PTHR22789">
    <property type="entry name" value="FUCULOSE PHOSPHATE ALDOLASE"/>
    <property type="match status" value="1"/>
</dbReference>
<name>A0A9D1T8K1_9FIRM</name>
<keyword evidence="1" id="KW-0479">Metal-binding</keyword>
<evidence type="ECO:0000256" key="2">
    <source>
        <dbReference type="ARBA" id="ARBA00023239"/>
    </source>
</evidence>
<feature type="domain" description="Class II aldolase/adducin N-terminal" evidence="3">
    <location>
        <begin position="200"/>
        <end position="357"/>
    </location>
</feature>
<evidence type="ECO:0000256" key="1">
    <source>
        <dbReference type="ARBA" id="ARBA00022723"/>
    </source>
</evidence>
<dbReference type="InterPro" id="IPR001303">
    <property type="entry name" value="Aldolase_II/adducin_N"/>
</dbReference>
<dbReference type="InterPro" id="IPR050197">
    <property type="entry name" value="Aldolase_class_II_sugar_metab"/>
</dbReference>
<dbReference type="Pfam" id="PF00596">
    <property type="entry name" value="Aldolase_II"/>
    <property type="match status" value="2"/>
</dbReference>
<evidence type="ECO:0000313" key="4">
    <source>
        <dbReference type="EMBL" id="HIV23008.1"/>
    </source>
</evidence>
<dbReference type="EMBL" id="DVOS01000036">
    <property type="protein sequence ID" value="HIV23008.1"/>
    <property type="molecule type" value="Genomic_DNA"/>
</dbReference>
<proteinExistence type="predicted"/>
<keyword evidence="2" id="KW-0456">Lyase</keyword>
<dbReference type="InterPro" id="IPR036409">
    <property type="entry name" value="Aldolase_II/adducin_N_sf"/>
</dbReference>
<feature type="domain" description="Class II aldolase/adducin N-terminal" evidence="3">
    <location>
        <begin position="10"/>
        <end position="197"/>
    </location>
</feature>
<protein>
    <submittedName>
        <fullName evidence="4">Class II aldolase/adducin family protein</fullName>
    </submittedName>
</protein>
<gene>
    <name evidence="4" type="ORF">IAC80_03615</name>
</gene>
<dbReference type="SMART" id="SM01007">
    <property type="entry name" value="Aldolase_II"/>
    <property type="match status" value="2"/>
</dbReference>
<dbReference type="PANTHER" id="PTHR22789:SF0">
    <property type="entry name" value="3-OXO-TETRONATE 4-PHOSPHATE DECARBOXYLASE-RELATED"/>
    <property type="match status" value="1"/>
</dbReference>
<dbReference type="GO" id="GO:0019323">
    <property type="term" value="P:pentose catabolic process"/>
    <property type="evidence" value="ECO:0007669"/>
    <property type="project" value="TreeGrafter"/>
</dbReference>
<evidence type="ECO:0000313" key="5">
    <source>
        <dbReference type="Proteomes" id="UP000886889"/>
    </source>
</evidence>
<reference evidence="4" key="1">
    <citation type="submission" date="2020-10" db="EMBL/GenBank/DDBJ databases">
        <authorList>
            <person name="Gilroy R."/>
        </authorList>
    </citation>
    <scope>NUCLEOTIDE SEQUENCE</scope>
    <source>
        <strain evidence="4">ChiBcec6-7307</strain>
    </source>
</reference>
<sequence length="388" mass="43232">MVYTEEEARRIIVQAGHRLVKKGLTARTWGNISARISDTHFAITPSGRAYETLQPEDIVVVKIEDCSWEGDQKPSSEKGIHADVYRTRPGVNFVIHTHQAAASAWSILGKHISAADLMMSQDNGAEQIRILGGGIPCAAYGLSGTKKLRENVARMTQEYPESRAVLMRNHGALCMGRDEDEAFEVAHTLEQVCEKLYQDKTGIIFQSEKLSARGSYGRSLRRGNRAAFRLGDRKEVYRLGKRPDGRRAPEFRLHEIIYRHTEKNCVLHVRTPYVMAASMEGKTLKGYLDDAVQIVGLTLCCIPDREFTGRQAKRLEAALLGRSAVLLKDNGAICVGKTPDDARAVAAVLEKGCQAALLAERTEGVKPVSLAHAWLERMIYQRKYSKLK</sequence>
<evidence type="ECO:0000259" key="3">
    <source>
        <dbReference type="SMART" id="SM01007"/>
    </source>
</evidence>
<dbReference type="Proteomes" id="UP000886889">
    <property type="component" value="Unassembled WGS sequence"/>
</dbReference>
<accession>A0A9D1T8K1</accession>
<dbReference type="GO" id="GO:0005829">
    <property type="term" value="C:cytosol"/>
    <property type="evidence" value="ECO:0007669"/>
    <property type="project" value="TreeGrafter"/>
</dbReference>
<dbReference type="GO" id="GO:0016832">
    <property type="term" value="F:aldehyde-lyase activity"/>
    <property type="evidence" value="ECO:0007669"/>
    <property type="project" value="TreeGrafter"/>
</dbReference>